<dbReference type="Proteomes" id="UP000649617">
    <property type="component" value="Unassembled WGS sequence"/>
</dbReference>
<organism evidence="1 2">
    <name type="scientific">Symbiodinium pilosum</name>
    <name type="common">Dinoflagellate</name>
    <dbReference type="NCBI Taxonomy" id="2952"/>
    <lineage>
        <taxon>Eukaryota</taxon>
        <taxon>Sar</taxon>
        <taxon>Alveolata</taxon>
        <taxon>Dinophyceae</taxon>
        <taxon>Suessiales</taxon>
        <taxon>Symbiodiniaceae</taxon>
        <taxon>Symbiodinium</taxon>
    </lineage>
</organism>
<evidence type="ECO:0000313" key="2">
    <source>
        <dbReference type="Proteomes" id="UP000649617"/>
    </source>
</evidence>
<dbReference type="EMBL" id="CAJNIZ010013425">
    <property type="protein sequence ID" value="CAE7348774.1"/>
    <property type="molecule type" value="Genomic_DNA"/>
</dbReference>
<accession>A0A812P7B9</accession>
<proteinExistence type="predicted"/>
<reference evidence="1" key="1">
    <citation type="submission" date="2021-02" db="EMBL/GenBank/DDBJ databases">
        <authorList>
            <person name="Dougan E. K."/>
            <person name="Rhodes N."/>
            <person name="Thang M."/>
            <person name="Chan C."/>
        </authorList>
    </citation>
    <scope>NUCLEOTIDE SEQUENCE</scope>
</reference>
<evidence type="ECO:0000313" key="1">
    <source>
        <dbReference type="EMBL" id="CAE7348774.1"/>
    </source>
</evidence>
<sequence>MKVQLPMLMCSTSTPRRITTAALLFVDRGISTRTCASASCPWLVISPCISCVWHRCKKPSPT</sequence>
<protein>
    <submittedName>
        <fullName evidence="1">Uncharacterized protein</fullName>
    </submittedName>
</protein>
<dbReference type="AlphaFoldDB" id="A0A812P7B9"/>
<gene>
    <name evidence="1" type="ORF">SPIL2461_LOCUS8280</name>
</gene>
<comment type="caution">
    <text evidence="1">The sequence shown here is derived from an EMBL/GenBank/DDBJ whole genome shotgun (WGS) entry which is preliminary data.</text>
</comment>
<name>A0A812P7B9_SYMPI</name>
<keyword evidence="2" id="KW-1185">Reference proteome</keyword>